<reference evidence="1" key="1">
    <citation type="submission" date="2025-08" db="UniProtKB">
        <authorList>
            <consortium name="Ensembl"/>
        </authorList>
    </citation>
    <scope>IDENTIFICATION</scope>
</reference>
<organism evidence="1 2">
    <name type="scientific">Sinocyclocheilus grahami</name>
    <name type="common">Dianchi golden-line fish</name>
    <name type="synonym">Barbus grahami</name>
    <dbReference type="NCBI Taxonomy" id="75366"/>
    <lineage>
        <taxon>Eukaryota</taxon>
        <taxon>Metazoa</taxon>
        <taxon>Chordata</taxon>
        <taxon>Craniata</taxon>
        <taxon>Vertebrata</taxon>
        <taxon>Euteleostomi</taxon>
        <taxon>Actinopterygii</taxon>
        <taxon>Neopterygii</taxon>
        <taxon>Teleostei</taxon>
        <taxon>Ostariophysi</taxon>
        <taxon>Cypriniformes</taxon>
        <taxon>Cyprinidae</taxon>
        <taxon>Cyprininae</taxon>
        <taxon>Sinocyclocheilus</taxon>
    </lineage>
</organism>
<reference evidence="1" key="2">
    <citation type="submission" date="2025-09" db="UniProtKB">
        <authorList>
            <consortium name="Ensembl"/>
        </authorList>
    </citation>
    <scope>IDENTIFICATION</scope>
</reference>
<proteinExistence type="predicted"/>
<accession>A0A672NHB1</accession>
<sequence>LQILMRILNKPNSLKIMAVVRSSLQKVMLFLQHIQRMAVTSPRYQKLCKDIQTDADTQTDLSKRALGGQIPNTMAQELDKFGDLDHIHISCSFRECFEAGAEKWTGLIAILEELWFWVKLKDEELTRQRPVGEDVHTSLQKQGYCTVSHAVQDMNQTCLSLAVQPTTMEVQSNIETASGERRDQVSVCDLPEEYFIIEVSLS</sequence>
<dbReference type="Proteomes" id="UP000472262">
    <property type="component" value="Unassembled WGS sequence"/>
</dbReference>
<protein>
    <submittedName>
        <fullName evidence="1">Uncharacterized protein</fullName>
    </submittedName>
</protein>
<dbReference type="AlphaFoldDB" id="A0A672NHB1"/>
<dbReference type="InParanoid" id="A0A672NHB1"/>
<keyword evidence="2" id="KW-1185">Reference proteome</keyword>
<evidence type="ECO:0000313" key="2">
    <source>
        <dbReference type="Proteomes" id="UP000472262"/>
    </source>
</evidence>
<dbReference type="Ensembl" id="ENSSGRT00000053466.1">
    <property type="protein sequence ID" value="ENSSGRP00000050036.1"/>
    <property type="gene ID" value="ENSSGRG00000026544.1"/>
</dbReference>
<evidence type="ECO:0000313" key="1">
    <source>
        <dbReference type="Ensembl" id="ENSSGRP00000050036.1"/>
    </source>
</evidence>
<name>A0A672NHB1_SINGR</name>